<evidence type="ECO:0000313" key="2">
    <source>
        <dbReference type="Proteomes" id="UP000001601"/>
    </source>
</evidence>
<dbReference type="STRING" id="398720.MED217_10222"/>
<comment type="caution">
    <text evidence="1">The sequence shown here is derived from an EMBL/GenBank/DDBJ whole genome shotgun (WGS) entry which is preliminary data.</text>
</comment>
<name>A3XNF6_LEEBM</name>
<dbReference type="GO" id="GO:0016740">
    <property type="term" value="F:transferase activity"/>
    <property type="evidence" value="ECO:0007669"/>
    <property type="project" value="UniProtKB-KW"/>
</dbReference>
<protein>
    <submittedName>
        <fullName evidence="1">Tpr/glycosyl transferase domain protein</fullName>
    </submittedName>
</protein>
<keyword evidence="2" id="KW-1185">Reference proteome</keyword>
<evidence type="ECO:0000313" key="1">
    <source>
        <dbReference type="EMBL" id="EAQ48917.1"/>
    </source>
</evidence>
<sequence length="423" mass="48446">MIICYYWPPAGGPGVQRWLKFVKYLRDYDVEPVVYIPENADYPIRDESLLAEIPRGITILKNRIWEPYALAGLFSKKETKKISSGIIKAKEKQSWLQKLMLFVRGNLFIPDARKFWIKPSVNYLSDYLLNNTVDCLITTGPPHSLHLIGLELKKKFKLPWIADFRDPWTSIGYHKKLKLTAKAQQKHKKLESEVLNEATHILVTSPKTKTDFSRLTQTPISSITNGFDEERVEQSPLDEKFSLAHIGSLLEDRNPLILWEVLAELKHELPDFEHNLKIELIGRVGDSVIETIEKFGLKKNLEVPGYLSHQEALVKQRSAQLLLLLEIDSEETQVIIPGKLFEYLAAQRPIIALGPKDSDVTDIIAKAKGGHYYTYADKQGLKEELRKKYEAYSMSGIANTTGDLKQFTRRHLTEQLAQVIHAM</sequence>
<gene>
    <name evidence="1" type="ORF">MED217_10222</name>
</gene>
<dbReference type="SUPFAM" id="SSF53756">
    <property type="entry name" value="UDP-Glycosyltransferase/glycogen phosphorylase"/>
    <property type="match status" value="1"/>
</dbReference>
<accession>A3XNF6</accession>
<reference evidence="1 2" key="1">
    <citation type="journal article" date="2007" name="Nature">
        <title>Light stimulates growth of proteorhodopsin-containing marine Flavobacteria.</title>
        <authorList>
            <person name="Gomez-Consarnau L."/>
            <person name="Gonzalez J.M."/>
            <person name="Coll-Llado M."/>
            <person name="Gourdon P."/>
            <person name="Pascher T."/>
            <person name="Neutze R."/>
            <person name="Pedros-Alio C."/>
            <person name="Pinhassi J."/>
        </authorList>
    </citation>
    <scope>NUCLEOTIDE SEQUENCE [LARGE SCALE GENOMIC DNA]</scope>
    <source>
        <strain evidence="1 2">MED217</strain>
    </source>
</reference>
<dbReference type="EMBL" id="AANC01000006">
    <property type="protein sequence ID" value="EAQ48917.1"/>
    <property type="molecule type" value="Genomic_DNA"/>
</dbReference>
<dbReference type="HOGENOM" id="CLU_032377_0_0_10"/>
<keyword evidence="1" id="KW-0808">Transferase</keyword>
<dbReference type="eggNOG" id="COG0438">
    <property type="taxonomic scope" value="Bacteria"/>
</dbReference>
<dbReference type="Gene3D" id="3.40.50.2000">
    <property type="entry name" value="Glycogen Phosphorylase B"/>
    <property type="match status" value="2"/>
</dbReference>
<proteinExistence type="predicted"/>
<dbReference type="Proteomes" id="UP000001601">
    <property type="component" value="Unassembled WGS sequence"/>
</dbReference>
<dbReference type="AlphaFoldDB" id="A3XNF6"/>
<organism evidence="1 2">
    <name type="scientific">Leeuwenhoekiella blandensis (strain CECT 7118 / CCUG 51940 / KCTC 22103 / MED217)</name>
    <name type="common">Flavobacterium sp. (strain MED217)</name>
    <dbReference type="NCBI Taxonomy" id="398720"/>
    <lineage>
        <taxon>Bacteria</taxon>
        <taxon>Pseudomonadati</taxon>
        <taxon>Bacteroidota</taxon>
        <taxon>Flavobacteriia</taxon>
        <taxon>Flavobacteriales</taxon>
        <taxon>Flavobacteriaceae</taxon>
        <taxon>Leeuwenhoekiella</taxon>
    </lineage>
</organism>